<evidence type="ECO:0000313" key="5">
    <source>
        <dbReference type="Proteomes" id="UP000295741"/>
    </source>
</evidence>
<dbReference type="RefSeq" id="WP_133473707.1">
    <property type="nucleotide sequence ID" value="NZ_SNWP01000010.1"/>
</dbReference>
<keyword evidence="1" id="KW-0444">Lipid biosynthesis</keyword>
<reference evidence="4 5" key="1">
    <citation type="submission" date="2019-03" db="EMBL/GenBank/DDBJ databases">
        <title>Genomic Encyclopedia of Archaeal and Bacterial Type Strains, Phase II (KMG-II): from individual species to whole genera.</title>
        <authorList>
            <person name="Goeker M."/>
        </authorList>
    </citation>
    <scope>NUCLEOTIDE SEQUENCE [LARGE SCALE GENOMIC DNA]</scope>
    <source>
        <strain evidence="4 5">DSM 28323</strain>
    </source>
</reference>
<dbReference type="EMBL" id="SNWP01000010">
    <property type="protein sequence ID" value="TDO29100.1"/>
    <property type="molecule type" value="Genomic_DNA"/>
</dbReference>
<name>A0A4R6J1H7_9BACT</name>
<keyword evidence="3" id="KW-0443">Lipid metabolism</keyword>
<dbReference type="PANTHER" id="PTHR38764">
    <property type="entry name" value="ACYL CARRIER PROTEIN PHOSPHODIESTERASE"/>
    <property type="match status" value="1"/>
</dbReference>
<keyword evidence="2" id="KW-0378">Hydrolase</keyword>
<dbReference type="PANTHER" id="PTHR38764:SF1">
    <property type="entry name" value="ACYL CARRIER PROTEIN PHOSPHODIESTERASE"/>
    <property type="match status" value="1"/>
</dbReference>
<keyword evidence="5" id="KW-1185">Reference proteome</keyword>
<dbReference type="OrthoDB" id="8442777at2"/>
<evidence type="ECO:0000256" key="2">
    <source>
        <dbReference type="ARBA" id="ARBA00022801"/>
    </source>
</evidence>
<sequence length="194" mass="22856">MNYLAHAYLSFHDPQVLVGNMISDFVKGKKQYDYPEGIQKGIKLHRMIDLFTDQHGATKRAKELLKPAVGPYAGAFIDVVYDHFLATDPDIHDADTWMEFSATTYRLLEPQMHHFPEKFARMFPYMKTQNWLYNYRFNWGIERSFEGVARRASYLSPENDAFQLFELHYDQLKASYSQFFPEVKKLALDLLHDQ</sequence>
<accession>A0A4R6J1H7</accession>
<evidence type="ECO:0000256" key="1">
    <source>
        <dbReference type="ARBA" id="ARBA00022516"/>
    </source>
</evidence>
<organism evidence="4 5">
    <name type="scientific">Sediminibacterium goheungense</name>
    <dbReference type="NCBI Taxonomy" id="1086393"/>
    <lineage>
        <taxon>Bacteria</taxon>
        <taxon>Pseudomonadati</taxon>
        <taxon>Bacteroidota</taxon>
        <taxon>Chitinophagia</taxon>
        <taxon>Chitinophagales</taxon>
        <taxon>Chitinophagaceae</taxon>
        <taxon>Sediminibacterium</taxon>
    </lineage>
</organism>
<dbReference type="Proteomes" id="UP000295741">
    <property type="component" value="Unassembled WGS sequence"/>
</dbReference>
<dbReference type="GO" id="GO:0008770">
    <property type="term" value="F:[acyl-carrier-protein] phosphodiesterase activity"/>
    <property type="evidence" value="ECO:0007669"/>
    <property type="project" value="InterPro"/>
</dbReference>
<evidence type="ECO:0000256" key="3">
    <source>
        <dbReference type="ARBA" id="ARBA00023098"/>
    </source>
</evidence>
<evidence type="ECO:0000313" key="4">
    <source>
        <dbReference type="EMBL" id="TDO29100.1"/>
    </source>
</evidence>
<gene>
    <name evidence="4" type="ORF">BC659_1183</name>
</gene>
<protein>
    <submittedName>
        <fullName evidence="4">Acyl carrier protein phosphodiesterase</fullName>
    </submittedName>
</protein>
<proteinExistence type="predicted"/>
<comment type="caution">
    <text evidence="4">The sequence shown here is derived from an EMBL/GenBank/DDBJ whole genome shotgun (WGS) entry which is preliminary data.</text>
</comment>
<dbReference type="AlphaFoldDB" id="A0A4R6J1H7"/>
<dbReference type="GO" id="GO:0006633">
    <property type="term" value="P:fatty acid biosynthetic process"/>
    <property type="evidence" value="ECO:0007669"/>
    <property type="project" value="InterPro"/>
</dbReference>
<dbReference type="Pfam" id="PF04336">
    <property type="entry name" value="ACP_PD"/>
    <property type="match status" value="1"/>
</dbReference>
<dbReference type="InterPro" id="IPR007431">
    <property type="entry name" value="ACP_PD"/>
</dbReference>